<dbReference type="Proteomes" id="UP000887561">
    <property type="component" value="Unplaced"/>
</dbReference>
<evidence type="ECO:0000313" key="2">
    <source>
        <dbReference type="WBParaSite" id="scaffold4942_cov187.g8849"/>
    </source>
</evidence>
<organism evidence="1 2">
    <name type="scientific">Meloidogyne javanica</name>
    <name type="common">Root-knot nematode worm</name>
    <dbReference type="NCBI Taxonomy" id="6303"/>
    <lineage>
        <taxon>Eukaryota</taxon>
        <taxon>Metazoa</taxon>
        <taxon>Ecdysozoa</taxon>
        <taxon>Nematoda</taxon>
        <taxon>Chromadorea</taxon>
        <taxon>Rhabditida</taxon>
        <taxon>Tylenchina</taxon>
        <taxon>Tylenchomorpha</taxon>
        <taxon>Tylenchoidea</taxon>
        <taxon>Meloidogynidae</taxon>
        <taxon>Meloidogyninae</taxon>
        <taxon>Meloidogyne</taxon>
        <taxon>Meloidogyne incognita group</taxon>
    </lineage>
</organism>
<proteinExistence type="predicted"/>
<keyword evidence="1" id="KW-1185">Reference proteome</keyword>
<accession>A0A915MUX2</accession>
<dbReference type="WBParaSite" id="scaffold4942_cov187.g8849">
    <property type="protein sequence ID" value="scaffold4942_cov187.g8849"/>
    <property type="gene ID" value="scaffold4942_cov187.g8849"/>
</dbReference>
<dbReference type="AlphaFoldDB" id="A0A915MUX2"/>
<protein>
    <submittedName>
        <fullName evidence="2">Uncharacterized protein</fullName>
    </submittedName>
</protein>
<sequence>ASELLLSFPDAAAAEVSIVFLCYHHELFASIL</sequence>
<evidence type="ECO:0000313" key="1">
    <source>
        <dbReference type="Proteomes" id="UP000887561"/>
    </source>
</evidence>
<reference evidence="2" key="1">
    <citation type="submission" date="2022-11" db="UniProtKB">
        <authorList>
            <consortium name="WormBaseParasite"/>
        </authorList>
    </citation>
    <scope>IDENTIFICATION</scope>
</reference>
<name>A0A915MUX2_MELJA</name>